<sequence>MLLVKSMSYVTVSAKIPKRLKELMNKYGIKPGPVIRRALEEEVKKRILAELEEKLRDILSEIAGIPDEEIVDLIRGDRERR</sequence>
<gene>
    <name evidence="1" type="ordered locus">DKAM_1282</name>
</gene>
<name>B8D677_DESA1</name>
<proteinExistence type="predicted"/>
<accession>B8D677</accession>
<dbReference type="Proteomes" id="UP000006903">
    <property type="component" value="Chromosome"/>
</dbReference>
<protein>
    <recommendedName>
        <fullName evidence="3">CopG family transcriptional regulator</fullName>
    </recommendedName>
</protein>
<evidence type="ECO:0000313" key="2">
    <source>
        <dbReference type="Proteomes" id="UP000006903"/>
    </source>
</evidence>
<reference evidence="1 2" key="1">
    <citation type="journal article" date="2009" name="J. Bacteriol.">
        <title>Complete genome sequence of the anaerobic, protein-degrading hyperthermophilic crenarchaeon Desulfurococcus kamchatkensis.</title>
        <authorList>
            <person name="Ravin N.V."/>
            <person name="Mardanov A.V."/>
            <person name="Beletsky A.V."/>
            <person name="Kublanov I.V."/>
            <person name="Kolganova T.V."/>
            <person name="Lebedinsky A.V."/>
            <person name="Chernyh N.A."/>
            <person name="Bonch-Osmolovskaya E.A."/>
            <person name="Skryabin K.G."/>
        </authorList>
    </citation>
    <scope>NUCLEOTIDE SEQUENCE [LARGE SCALE GENOMIC DNA]</scope>
    <source>
        <strain evidence="2">DSM 18924 / JCM 16383 / VKM B-2413 / 1221n</strain>
    </source>
</reference>
<evidence type="ECO:0000313" key="1">
    <source>
        <dbReference type="EMBL" id="ACL11608.1"/>
    </source>
</evidence>
<dbReference type="RefSeq" id="WP_012608949.1">
    <property type="nucleotide sequence ID" value="NC_011766.1"/>
</dbReference>
<dbReference type="GeneID" id="7171343"/>
<organism evidence="1 2">
    <name type="scientific">Desulfurococcus amylolyticus (strain DSM 18924 / JCM 16383 / VKM B-2413 / 1221n)</name>
    <name type="common">Desulfurococcus kamchatkensis</name>
    <dbReference type="NCBI Taxonomy" id="490899"/>
    <lineage>
        <taxon>Archaea</taxon>
        <taxon>Thermoproteota</taxon>
        <taxon>Thermoprotei</taxon>
        <taxon>Desulfurococcales</taxon>
        <taxon>Desulfurococcaceae</taxon>
        <taxon>Desulfurococcus</taxon>
    </lineage>
</organism>
<dbReference type="AlphaFoldDB" id="B8D677"/>
<evidence type="ECO:0008006" key="3">
    <source>
        <dbReference type="Google" id="ProtNLM"/>
    </source>
</evidence>
<dbReference type="HOGENOM" id="CLU_175270_1_1_2"/>
<dbReference type="eggNOG" id="arCOG02218">
    <property type="taxonomic scope" value="Archaea"/>
</dbReference>
<dbReference type="EMBL" id="CP001140">
    <property type="protein sequence ID" value="ACL11608.1"/>
    <property type="molecule type" value="Genomic_DNA"/>
</dbReference>
<dbReference type="KEGG" id="dka:DKAM_1282"/>